<dbReference type="Proteomes" id="UP000198287">
    <property type="component" value="Unassembled WGS sequence"/>
</dbReference>
<dbReference type="GO" id="GO:0031902">
    <property type="term" value="C:late endosome membrane"/>
    <property type="evidence" value="ECO:0007669"/>
    <property type="project" value="TreeGrafter"/>
</dbReference>
<sequence>MHFTTRRCLSLRHVFYLYTFLLFICALIFLSTSLANQDGWNLFSLFQGYELTQAEIESGTGQLAQDDARLMRHISEKYLIPPSPKGVQAGVDWTPVHLTNKFEQQEVSRFIIDLFKNKNGGTFIECGANDGEFFSNTMLLEEKWNFSVTIGTKG</sequence>
<dbReference type="OrthoDB" id="6357215at2759"/>
<dbReference type="PANTHER" id="PTHR34009:SF2">
    <property type="entry name" value="PROTEIN STAR"/>
    <property type="match status" value="1"/>
</dbReference>
<name>A0A226DW80_FOLCA</name>
<dbReference type="InterPro" id="IPR053202">
    <property type="entry name" value="EGF_Rcpt_Signaling_Reg"/>
</dbReference>
<dbReference type="AlphaFoldDB" id="A0A226DW80"/>
<organism evidence="1 2">
    <name type="scientific">Folsomia candida</name>
    <name type="common">Springtail</name>
    <dbReference type="NCBI Taxonomy" id="158441"/>
    <lineage>
        <taxon>Eukaryota</taxon>
        <taxon>Metazoa</taxon>
        <taxon>Ecdysozoa</taxon>
        <taxon>Arthropoda</taxon>
        <taxon>Hexapoda</taxon>
        <taxon>Collembola</taxon>
        <taxon>Entomobryomorpha</taxon>
        <taxon>Isotomoidea</taxon>
        <taxon>Isotomidae</taxon>
        <taxon>Proisotominae</taxon>
        <taxon>Folsomia</taxon>
    </lineage>
</organism>
<reference evidence="1 2" key="1">
    <citation type="submission" date="2015-12" db="EMBL/GenBank/DDBJ databases">
        <title>The genome of Folsomia candida.</title>
        <authorList>
            <person name="Faddeeva A."/>
            <person name="Derks M.F."/>
            <person name="Anvar Y."/>
            <person name="Smit S."/>
            <person name="Van Straalen N."/>
            <person name="Roelofs D."/>
        </authorList>
    </citation>
    <scope>NUCLEOTIDE SEQUENCE [LARGE SCALE GENOMIC DNA]</scope>
    <source>
        <strain evidence="1 2">VU population</strain>
        <tissue evidence="1">Whole body</tissue>
    </source>
</reference>
<dbReference type="PANTHER" id="PTHR34009">
    <property type="entry name" value="PROTEIN STAR"/>
    <property type="match status" value="1"/>
</dbReference>
<dbReference type="GO" id="GO:0005789">
    <property type="term" value="C:endoplasmic reticulum membrane"/>
    <property type="evidence" value="ECO:0007669"/>
    <property type="project" value="TreeGrafter"/>
</dbReference>
<keyword evidence="2" id="KW-1185">Reference proteome</keyword>
<dbReference type="GO" id="GO:0006888">
    <property type="term" value="P:endoplasmic reticulum to Golgi vesicle-mediated transport"/>
    <property type="evidence" value="ECO:0007669"/>
    <property type="project" value="TreeGrafter"/>
</dbReference>
<evidence type="ECO:0000313" key="2">
    <source>
        <dbReference type="Proteomes" id="UP000198287"/>
    </source>
</evidence>
<comment type="caution">
    <text evidence="1">The sequence shown here is derived from an EMBL/GenBank/DDBJ whole genome shotgun (WGS) entry which is preliminary data.</text>
</comment>
<evidence type="ECO:0000313" key="1">
    <source>
        <dbReference type="EMBL" id="OXA48977.1"/>
    </source>
</evidence>
<dbReference type="GO" id="GO:0005886">
    <property type="term" value="C:plasma membrane"/>
    <property type="evidence" value="ECO:0007669"/>
    <property type="project" value="TreeGrafter"/>
</dbReference>
<gene>
    <name evidence="1" type="ORF">Fcan01_16332</name>
</gene>
<dbReference type="EMBL" id="LNIX01000011">
    <property type="protein sequence ID" value="OXA48977.1"/>
    <property type="molecule type" value="Genomic_DNA"/>
</dbReference>
<dbReference type="GO" id="GO:0016197">
    <property type="term" value="P:endosomal transport"/>
    <property type="evidence" value="ECO:0007669"/>
    <property type="project" value="TreeGrafter"/>
</dbReference>
<proteinExistence type="predicted"/>
<accession>A0A226DW80</accession>
<protein>
    <submittedName>
        <fullName evidence="1">Uncharacterized protein</fullName>
    </submittedName>
</protein>
<dbReference type="GO" id="GO:0005794">
    <property type="term" value="C:Golgi apparatus"/>
    <property type="evidence" value="ECO:0007669"/>
    <property type="project" value="TreeGrafter"/>
</dbReference>